<protein>
    <submittedName>
        <fullName evidence="2">Extracellular solute-binding protein, family 3</fullName>
    </submittedName>
</protein>
<evidence type="ECO:0000313" key="2">
    <source>
        <dbReference type="EMBL" id="QTA78085.1"/>
    </source>
</evidence>
<sequence>MKRLSVFIAAMILNFLGVLPVCALDVDQIIYMTEENAPTNYTENGELKGVSVELLKLIWAEMGYPEQKIEVLPWPRGYRRLQREPGTCLFVTTKTKSRDEQEKFKWAGPVKPNDIVLFARKDRKIKLNSLDDAKKYKIGTVINDAGETLLLEAGFDIDILDRTPSVAPNLRKLNVDRIDLFAKNQDYVIWEMKANGFNPEDYEVVWTLSKSFQYYAFHKDTPQELIDRFQKALDKLEDKRIEILNKYLK</sequence>
<feature type="domain" description="Solute-binding protein family 3/N-terminal" evidence="1">
    <location>
        <begin position="32"/>
        <end position="248"/>
    </location>
</feature>
<dbReference type="Pfam" id="PF00497">
    <property type="entry name" value="SBP_bac_3"/>
    <property type="match status" value="1"/>
</dbReference>
<dbReference type="Proteomes" id="UP000663720">
    <property type="component" value="Chromosome"/>
</dbReference>
<dbReference type="Gene3D" id="3.40.190.10">
    <property type="entry name" value="Periplasmic binding protein-like II"/>
    <property type="match status" value="2"/>
</dbReference>
<dbReference type="PANTHER" id="PTHR38834:SF3">
    <property type="entry name" value="SOLUTE-BINDING PROTEIN FAMILY 3_N-TERMINAL DOMAIN-CONTAINING PROTEIN"/>
    <property type="match status" value="1"/>
</dbReference>
<dbReference type="RefSeq" id="WP_207689986.1">
    <property type="nucleotide sequence ID" value="NZ_CP061799.1"/>
</dbReference>
<dbReference type="PANTHER" id="PTHR38834">
    <property type="entry name" value="PERIPLASMIC SUBSTRATE BINDING PROTEIN FAMILY 3"/>
    <property type="match status" value="1"/>
</dbReference>
<gene>
    <name evidence="2" type="ORF">dnl_02950</name>
</gene>
<evidence type="ECO:0000259" key="1">
    <source>
        <dbReference type="Pfam" id="PF00497"/>
    </source>
</evidence>
<accession>A0A975B3G2</accession>
<dbReference type="AlphaFoldDB" id="A0A975B3G2"/>
<reference evidence="2" key="1">
    <citation type="journal article" date="2021" name="Microb. Physiol.">
        <title>Proteogenomic Insights into the Physiology of Marine, Sulfate-Reducing, Filamentous Desulfonema limicola and Desulfonema magnum.</title>
        <authorList>
            <person name="Schnaars V."/>
            <person name="Wohlbrand L."/>
            <person name="Scheve S."/>
            <person name="Hinrichs C."/>
            <person name="Reinhardt R."/>
            <person name="Rabus R."/>
        </authorList>
    </citation>
    <scope>NUCLEOTIDE SEQUENCE</scope>
    <source>
        <strain evidence="2">5ac10</strain>
    </source>
</reference>
<dbReference type="SUPFAM" id="SSF53850">
    <property type="entry name" value="Periplasmic binding protein-like II"/>
    <property type="match status" value="1"/>
</dbReference>
<name>A0A975B3G2_9BACT</name>
<dbReference type="InterPro" id="IPR001638">
    <property type="entry name" value="Solute-binding_3/MltF_N"/>
</dbReference>
<keyword evidence="3" id="KW-1185">Reference proteome</keyword>
<dbReference type="KEGG" id="dli:dnl_02950"/>
<proteinExistence type="predicted"/>
<dbReference type="EMBL" id="CP061799">
    <property type="protein sequence ID" value="QTA78085.1"/>
    <property type="molecule type" value="Genomic_DNA"/>
</dbReference>
<organism evidence="2 3">
    <name type="scientific">Desulfonema limicola</name>
    <dbReference type="NCBI Taxonomy" id="45656"/>
    <lineage>
        <taxon>Bacteria</taxon>
        <taxon>Pseudomonadati</taxon>
        <taxon>Thermodesulfobacteriota</taxon>
        <taxon>Desulfobacteria</taxon>
        <taxon>Desulfobacterales</taxon>
        <taxon>Desulfococcaceae</taxon>
        <taxon>Desulfonema</taxon>
    </lineage>
</organism>
<evidence type="ECO:0000313" key="3">
    <source>
        <dbReference type="Proteomes" id="UP000663720"/>
    </source>
</evidence>